<comment type="caution">
    <text evidence="7">The sequence shown here is derived from an EMBL/GenBank/DDBJ whole genome shotgun (WGS) entry which is preliminary data.</text>
</comment>
<dbReference type="Proteomes" id="UP001497744">
    <property type="component" value="Unassembled WGS sequence"/>
</dbReference>
<evidence type="ECO:0000256" key="1">
    <source>
        <dbReference type="ARBA" id="ARBA00001966"/>
    </source>
</evidence>
<dbReference type="PANTHER" id="PTHR10762">
    <property type="entry name" value="DIPHTHAMIDE BIOSYNTHESIS PROTEIN"/>
    <property type="match status" value="1"/>
</dbReference>
<evidence type="ECO:0000313" key="7">
    <source>
        <dbReference type="EMBL" id="GIX62741.1"/>
    </source>
</evidence>
<evidence type="ECO:0000256" key="5">
    <source>
        <dbReference type="ARBA" id="ARBA00023004"/>
    </source>
</evidence>
<keyword evidence="4" id="KW-0479">Metal-binding</keyword>
<dbReference type="SFLD" id="SFLDS00032">
    <property type="entry name" value="Radical_SAM_3-amino-3-carboxyp"/>
    <property type="match status" value="1"/>
</dbReference>
<dbReference type="GO" id="GO:0051536">
    <property type="term" value="F:iron-sulfur cluster binding"/>
    <property type="evidence" value="ECO:0007669"/>
    <property type="project" value="UniProtKB-KW"/>
</dbReference>
<dbReference type="FunFam" id="3.40.50.11860:FF:000001">
    <property type="entry name" value="2-(3-amino-3-carboxypropyl)histidine synthase subunit 2"/>
    <property type="match status" value="1"/>
</dbReference>
<evidence type="ECO:0000313" key="8">
    <source>
        <dbReference type="Proteomes" id="UP001497744"/>
    </source>
</evidence>
<proteinExistence type="inferred from homology"/>
<dbReference type="Pfam" id="PF01866">
    <property type="entry name" value="Diphthamide_syn"/>
    <property type="match status" value="1"/>
</dbReference>
<reference evidence="7 8" key="1">
    <citation type="submission" date="2021-06" db="EMBL/GenBank/DDBJ databases">
        <title>Genome sequence of Babesia caballi.</title>
        <authorList>
            <person name="Yamagishi J."/>
            <person name="Kidaka T."/>
            <person name="Ochi A."/>
        </authorList>
    </citation>
    <scope>NUCLEOTIDE SEQUENCE [LARGE SCALE GENOMIC DNA]</scope>
    <source>
        <strain evidence="7">USDA-D6B2</strain>
    </source>
</reference>
<name>A0AAV4LUI1_BABCB</name>
<dbReference type="GO" id="GO:0017183">
    <property type="term" value="P:protein histidyl modification to diphthamide"/>
    <property type="evidence" value="ECO:0007669"/>
    <property type="project" value="InterPro"/>
</dbReference>
<dbReference type="RefSeq" id="XP_067714810.1">
    <property type="nucleotide sequence ID" value="XM_067858709.1"/>
</dbReference>
<dbReference type="InterPro" id="IPR042265">
    <property type="entry name" value="DPH1/DPH2_3"/>
</dbReference>
<accession>A0AAV4LUI1</accession>
<dbReference type="InterPro" id="IPR016435">
    <property type="entry name" value="DPH1/DPH2"/>
</dbReference>
<evidence type="ECO:0000256" key="2">
    <source>
        <dbReference type="ARBA" id="ARBA00005156"/>
    </source>
</evidence>
<keyword evidence="5" id="KW-0408">Iron</keyword>
<dbReference type="GO" id="GO:0046872">
    <property type="term" value="F:metal ion binding"/>
    <property type="evidence" value="ECO:0007669"/>
    <property type="project" value="UniProtKB-KW"/>
</dbReference>
<dbReference type="GeneID" id="94194222"/>
<comment type="pathway">
    <text evidence="2">Protein modification; peptidyl-diphthamide biosynthesis.</text>
</comment>
<protein>
    <submittedName>
        <fullName evidence="7">Diphthamide synthesis protein, putative</fullName>
    </submittedName>
</protein>
<keyword evidence="6" id="KW-0411">Iron-sulfur</keyword>
<evidence type="ECO:0000256" key="4">
    <source>
        <dbReference type="ARBA" id="ARBA00022723"/>
    </source>
</evidence>
<dbReference type="PANTHER" id="PTHR10762:SF2">
    <property type="entry name" value="2-(3-AMINO-3-CARBOXYPROPYL)HISTIDINE SYNTHASE SUBUNIT 2"/>
    <property type="match status" value="1"/>
</dbReference>
<dbReference type="GO" id="GO:0090560">
    <property type="term" value="F:2-(3-amino-3-carboxypropyl)histidine synthase activity"/>
    <property type="evidence" value="ECO:0007669"/>
    <property type="project" value="InterPro"/>
</dbReference>
<evidence type="ECO:0000256" key="3">
    <source>
        <dbReference type="ARBA" id="ARBA00006179"/>
    </source>
</evidence>
<dbReference type="NCBIfam" id="TIGR00322">
    <property type="entry name" value="diphth2_R"/>
    <property type="match status" value="1"/>
</dbReference>
<dbReference type="AlphaFoldDB" id="A0AAV4LUI1"/>
<comment type="similarity">
    <text evidence="3">Belongs to the DPH1/DPH2 family. DPH2 subfamily.</text>
</comment>
<organism evidence="7 8">
    <name type="scientific">Babesia caballi</name>
    <dbReference type="NCBI Taxonomy" id="5871"/>
    <lineage>
        <taxon>Eukaryota</taxon>
        <taxon>Sar</taxon>
        <taxon>Alveolata</taxon>
        <taxon>Apicomplexa</taxon>
        <taxon>Aconoidasida</taxon>
        <taxon>Piroplasmida</taxon>
        <taxon>Babesiidae</taxon>
        <taxon>Babesia</taxon>
    </lineage>
</organism>
<sequence>MPIRLLFDQAQVDWDKLSPYLRNVLAGCTYSRLVLAYDSALHHLADRLEECLHSTGKTSFIAECRQRVESASDHSSADAASSDNLFCGRRVFARSNTGSRIYVSYNELSIGESDTLVLFVTTGSGRDATTDYIALSCVGSQFHVVTVDNGGISHRNCDDLGHTLRMRRYQKVEKLREASTVGILVIARTLRGSSALRHSLARLVEHHGKRSYTFSVNCLTEAKLANFPNVDLFCLLSCGESVLSLPDELARRVVVPFELLVAFDCVDWSLPYEFDFPRLLPHATASEGTEAAAAGGELRRLQGNLELKVQVESFMSSLQDNSKRTFGGVDPSHGLSEQPAIVPGFHGTASGYEHERRL</sequence>
<dbReference type="Gene3D" id="3.40.50.11860">
    <property type="entry name" value="Diphthamide synthesis DPH1/DPH2 domain 3"/>
    <property type="match status" value="1"/>
</dbReference>
<dbReference type="EMBL" id="BPLF01000002">
    <property type="protein sequence ID" value="GIX62741.1"/>
    <property type="molecule type" value="Genomic_DNA"/>
</dbReference>
<gene>
    <name evidence="7" type="ORF">BcabD6B2_21760</name>
</gene>
<comment type="cofactor">
    <cofactor evidence="1">
        <name>[4Fe-4S] cluster</name>
        <dbReference type="ChEBI" id="CHEBI:49883"/>
    </cofactor>
</comment>
<evidence type="ECO:0000256" key="6">
    <source>
        <dbReference type="ARBA" id="ARBA00023014"/>
    </source>
</evidence>
<keyword evidence="8" id="KW-1185">Reference proteome</keyword>